<organism evidence="1">
    <name type="scientific">Anguilla anguilla</name>
    <name type="common">European freshwater eel</name>
    <name type="synonym">Muraena anguilla</name>
    <dbReference type="NCBI Taxonomy" id="7936"/>
    <lineage>
        <taxon>Eukaryota</taxon>
        <taxon>Metazoa</taxon>
        <taxon>Chordata</taxon>
        <taxon>Craniata</taxon>
        <taxon>Vertebrata</taxon>
        <taxon>Euteleostomi</taxon>
        <taxon>Actinopterygii</taxon>
        <taxon>Neopterygii</taxon>
        <taxon>Teleostei</taxon>
        <taxon>Anguilliformes</taxon>
        <taxon>Anguillidae</taxon>
        <taxon>Anguilla</taxon>
    </lineage>
</organism>
<dbReference type="AlphaFoldDB" id="A0A0E9THV8"/>
<reference evidence="1" key="2">
    <citation type="journal article" date="2015" name="Fish Shellfish Immunol.">
        <title>Early steps in the European eel (Anguilla anguilla)-Vibrio vulnificus interaction in the gills: Role of the RtxA13 toxin.</title>
        <authorList>
            <person name="Callol A."/>
            <person name="Pajuelo D."/>
            <person name="Ebbesson L."/>
            <person name="Teles M."/>
            <person name="MacKenzie S."/>
            <person name="Amaro C."/>
        </authorList>
    </citation>
    <scope>NUCLEOTIDE SEQUENCE</scope>
</reference>
<accession>A0A0E9THV8</accession>
<name>A0A0E9THV8_ANGAN</name>
<proteinExistence type="predicted"/>
<dbReference type="EMBL" id="GBXM01056289">
    <property type="protein sequence ID" value="JAH52288.1"/>
    <property type="molecule type" value="Transcribed_RNA"/>
</dbReference>
<evidence type="ECO:0000313" key="1">
    <source>
        <dbReference type="EMBL" id="JAH52288.1"/>
    </source>
</evidence>
<protein>
    <submittedName>
        <fullName evidence="1">Uncharacterized protein</fullName>
    </submittedName>
</protein>
<sequence>MGTERGGGTALTPKRVPPSTDSQFNLYTSALLWLWRLQYLWNYLNCIFNDFILYLHAK</sequence>
<reference evidence="1" key="1">
    <citation type="submission" date="2014-11" db="EMBL/GenBank/DDBJ databases">
        <authorList>
            <person name="Amaro Gonzalez C."/>
        </authorList>
    </citation>
    <scope>NUCLEOTIDE SEQUENCE</scope>
</reference>